<dbReference type="InterPro" id="IPR007194">
    <property type="entry name" value="TRAPP_component"/>
</dbReference>
<evidence type="ECO:0000256" key="2">
    <source>
        <dbReference type="ARBA" id="ARBA00006218"/>
    </source>
</evidence>
<dbReference type="PANTHER" id="PTHR20902">
    <property type="entry name" value="41-2 PROTEIN ANTIGEN-RELATED"/>
    <property type="match status" value="1"/>
</dbReference>
<keyword evidence="3 7" id="KW-0813">Transport</keyword>
<dbReference type="GO" id="GO:1990070">
    <property type="term" value="C:TRAPPI protein complex"/>
    <property type="evidence" value="ECO:0007669"/>
    <property type="project" value="TreeGrafter"/>
</dbReference>
<sequence length="194" mass="21137">MSRFLSNSTILDRPVGRSQRSAEQNVSLSAFSYLFSEMVQYHQSRVDSVSALEHRLEAAGYGVGLKVLELLAYRARDYTRQTKLMNMLQFVSTTAWKALFGKAADSLEKSIDHADEFMIVDYAPITSTSVSVPADLGGLSVDAYISGIIAGMLQGAGFPARVTAHTVEEGDRKKAVFLVKFAASVMSRDATIIG</sequence>
<dbReference type="AlphaFoldDB" id="A0A1Z5JX15"/>
<proteinExistence type="inferred from homology"/>
<comment type="subcellular location">
    <subcellularLocation>
        <location evidence="1">Endoplasmic reticulum</location>
    </subcellularLocation>
    <subcellularLocation>
        <location evidence="7">Golgi apparatus</location>
        <location evidence="7">cis-Golgi network</location>
    </subcellularLocation>
</comment>
<dbReference type="GO" id="GO:0006888">
    <property type="term" value="P:endoplasmic reticulum to Golgi vesicle-mediated transport"/>
    <property type="evidence" value="ECO:0007669"/>
    <property type="project" value="TreeGrafter"/>
</dbReference>
<evidence type="ECO:0000256" key="6">
    <source>
        <dbReference type="ARBA" id="ARBA00023034"/>
    </source>
</evidence>
<dbReference type="EMBL" id="BDSP01000131">
    <property type="protein sequence ID" value="GAX18587.1"/>
    <property type="molecule type" value="Genomic_DNA"/>
</dbReference>
<organism evidence="8 9">
    <name type="scientific">Fistulifera solaris</name>
    <name type="common">Oleaginous diatom</name>
    <dbReference type="NCBI Taxonomy" id="1519565"/>
    <lineage>
        <taxon>Eukaryota</taxon>
        <taxon>Sar</taxon>
        <taxon>Stramenopiles</taxon>
        <taxon>Ochrophyta</taxon>
        <taxon>Bacillariophyta</taxon>
        <taxon>Bacillariophyceae</taxon>
        <taxon>Bacillariophycidae</taxon>
        <taxon>Naviculales</taxon>
        <taxon>Naviculaceae</taxon>
        <taxon>Fistulifera</taxon>
    </lineage>
</organism>
<dbReference type="Pfam" id="PF04051">
    <property type="entry name" value="TRAPP"/>
    <property type="match status" value="1"/>
</dbReference>
<dbReference type="FunCoup" id="A0A1Z5JX15">
    <property type="interactions" value="198"/>
</dbReference>
<comment type="caution">
    <text evidence="8">The sequence shown here is derived from an EMBL/GenBank/DDBJ whole genome shotgun (WGS) entry which is preliminary data.</text>
</comment>
<keyword evidence="9" id="KW-1185">Reference proteome</keyword>
<dbReference type="CDD" id="cd14943">
    <property type="entry name" value="TRAPPC5_Trs31"/>
    <property type="match status" value="1"/>
</dbReference>
<keyword evidence="6 7" id="KW-0333">Golgi apparatus</keyword>
<dbReference type="GO" id="GO:0005783">
    <property type="term" value="C:endoplasmic reticulum"/>
    <property type="evidence" value="ECO:0007669"/>
    <property type="project" value="UniProtKB-SubCell"/>
</dbReference>
<dbReference type="GO" id="GO:1990071">
    <property type="term" value="C:TRAPPII protein complex"/>
    <property type="evidence" value="ECO:0007669"/>
    <property type="project" value="TreeGrafter"/>
</dbReference>
<keyword evidence="4 7" id="KW-0256">Endoplasmic reticulum</keyword>
<comment type="similarity">
    <text evidence="2 7">Belongs to the TRAPP small subunits family. BET3 subfamily.</text>
</comment>
<accession>A0A1Z5JX15</accession>
<dbReference type="SUPFAM" id="SSF111126">
    <property type="entry name" value="Ligand-binding domain in the NO signalling and Golgi transport"/>
    <property type="match status" value="1"/>
</dbReference>
<dbReference type="PIRSF" id="PIRSF017479">
    <property type="entry name" value="TRAPP_I_complex_Trs31"/>
    <property type="match status" value="1"/>
</dbReference>
<evidence type="ECO:0000256" key="4">
    <source>
        <dbReference type="ARBA" id="ARBA00022824"/>
    </source>
</evidence>
<evidence type="ECO:0000256" key="7">
    <source>
        <dbReference type="PIRNR" id="PIRNR017479"/>
    </source>
</evidence>
<dbReference type="InterPro" id="IPR024096">
    <property type="entry name" value="NO_sig/Golgi_transp_ligand-bd"/>
</dbReference>
<gene>
    <name evidence="8" type="ORF">FisN_10Hh207</name>
</gene>
<dbReference type="OrthoDB" id="10254842at2759"/>
<comment type="subunit">
    <text evidence="7">Part of the multisubunit TRAPP (transport protein particle) complex.</text>
</comment>
<dbReference type="PANTHER" id="PTHR20902:SF0">
    <property type="entry name" value="TRAFFICKING PROTEIN PARTICLE COMPLEX SUBUNIT 5"/>
    <property type="match status" value="1"/>
</dbReference>
<evidence type="ECO:0000256" key="1">
    <source>
        <dbReference type="ARBA" id="ARBA00004240"/>
    </source>
</evidence>
<keyword evidence="5 7" id="KW-0931">ER-Golgi transport</keyword>
<protein>
    <recommendedName>
        <fullName evidence="7">Trafficking protein particle complex subunit</fullName>
    </recommendedName>
</protein>
<evidence type="ECO:0000313" key="9">
    <source>
        <dbReference type="Proteomes" id="UP000198406"/>
    </source>
</evidence>
<evidence type="ECO:0000256" key="5">
    <source>
        <dbReference type="ARBA" id="ARBA00022892"/>
    </source>
</evidence>
<name>A0A1Z5JX15_FISSO</name>
<evidence type="ECO:0000256" key="3">
    <source>
        <dbReference type="ARBA" id="ARBA00022448"/>
    </source>
</evidence>
<dbReference type="InParanoid" id="A0A1Z5JX15"/>
<dbReference type="Proteomes" id="UP000198406">
    <property type="component" value="Unassembled WGS sequence"/>
</dbReference>
<dbReference type="FunFam" id="3.30.1380.20:FF:000002">
    <property type="entry name" value="Trafficking protein particle complex subunit"/>
    <property type="match status" value="1"/>
</dbReference>
<dbReference type="Gene3D" id="3.30.1380.20">
    <property type="entry name" value="Trafficking protein particle complex subunit 3"/>
    <property type="match status" value="1"/>
</dbReference>
<dbReference type="GO" id="GO:1990072">
    <property type="term" value="C:TRAPPIII protein complex"/>
    <property type="evidence" value="ECO:0007669"/>
    <property type="project" value="TreeGrafter"/>
</dbReference>
<reference evidence="8 9" key="1">
    <citation type="journal article" date="2015" name="Plant Cell">
        <title>Oil accumulation by the oleaginous diatom Fistulifera solaris as revealed by the genome and transcriptome.</title>
        <authorList>
            <person name="Tanaka T."/>
            <person name="Maeda Y."/>
            <person name="Veluchamy A."/>
            <person name="Tanaka M."/>
            <person name="Abida H."/>
            <person name="Marechal E."/>
            <person name="Bowler C."/>
            <person name="Muto M."/>
            <person name="Sunaga Y."/>
            <person name="Tanaka M."/>
            <person name="Yoshino T."/>
            <person name="Taniguchi T."/>
            <person name="Fukuda Y."/>
            <person name="Nemoto M."/>
            <person name="Matsumoto M."/>
            <person name="Wong P.S."/>
            <person name="Aburatani S."/>
            <person name="Fujibuchi W."/>
        </authorList>
    </citation>
    <scope>NUCLEOTIDE SEQUENCE [LARGE SCALE GENOMIC DNA]</scope>
    <source>
        <strain evidence="8 9">JPCC DA0580</strain>
    </source>
</reference>
<dbReference type="InterPro" id="IPR016696">
    <property type="entry name" value="TRAPP-I_su5"/>
</dbReference>
<evidence type="ECO:0000313" key="8">
    <source>
        <dbReference type="EMBL" id="GAX18587.1"/>
    </source>
</evidence>